<name>A0A9Q1FU22_SYNKA</name>
<organism evidence="2 3">
    <name type="scientific">Synaphobranchus kaupii</name>
    <name type="common">Kaup's arrowtooth eel</name>
    <dbReference type="NCBI Taxonomy" id="118154"/>
    <lineage>
        <taxon>Eukaryota</taxon>
        <taxon>Metazoa</taxon>
        <taxon>Chordata</taxon>
        <taxon>Craniata</taxon>
        <taxon>Vertebrata</taxon>
        <taxon>Euteleostomi</taxon>
        <taxon>Actinopterygii</taxon>
        <taxon>Neopterygii</taxon>
        <taxon>Teleostei</taxon>
        <taxon>Anguilliformes</taxon>
        <taxon>Synaphobranchidae</taxon>
        <taxon>Synaphobranchus</taxon>
    </lineage>
</organism>
<sequence>MGFELKPADGDKLSRSESCRSLVQPPGGTVLPRTGQHAHVPQGFLSTVMRMTHRSNISLEQYEERSMLGCKTVKIIQRETALVLSGTEVVVWSDALGHGPATPVIRQVRAPDSSSLATSLEEE</sequence>
<reference evidence="2" key="1">
    <citation type="journal article" date="2023" name="Science">
        <title>Genome structures resolve the early diversification of teleost fishes.</title>
        <authorList>
            <person name="Parey E."/>
            <person name="Louis A."/>
            <person name="Montfort J."/>
            <person name="Bouchez O."/>
            <person name="Roques C."/>
            <person name="Iampietro C."/>
            <person name="Lluch J."/>
            <person name="Castinel A."/>
            <person name="Donnadieu C."/>
            <person name="Desvignes T."/>
            <person name="Floi Bucao C."/>
            <person name="Jouanno E."/>
            <person name="Wen M."/>
            <person name="Mejri S."/>
            <person name="Dirks R."/>
            <person name="Jansen H."/>
            <person name="Henkel C."/>
            <person name="Chen W.J."/>
            <person name="Zahm M."/>
            <person name="Cabau C."/>
            <person name="Klopp C."/>
            <person name="Thompson A.W."/>
            <person name="Robinson-Rechavi M."/>
            <person name="Braasch I."/>
            <person name="Lecointre G."/>
            <person name="Bobe J."/>
            <person name="Postlethwait J.H."/>
            <person name="Berthelot C."/>
            <person name="Roest Crollius H."/>
            <person name="Guiguen Y."/>
        </authorList>
    </citation>
    <scope>NUCLEOTIDE SEQUENCE</scope>
    <source>
        <strain evidence="2">WJC10195</strain>
    </source>
</reference>
<dbReference type="AlphaFoldDB" id="A0A9Q1FU22"/>
<evidence type="ECO:0000313" key="2">
    <source>
        <dbReference type="EMBL" id="KAJ8367824.1"/>
    </source>
</evidence>
<feature type="region of interest" description="Disordered" evidence="1">
    <location>
        <begin position="1"/>
        <end position="36"/>
    </location>
</feature>
<gene>
    <name evidence="2" type="ORF">SKAU_G00078520</name>
</gene>
<dbReference type="EMBL" id="JAINUF010000003">
    <property type="protein sequence ID" value="KAJ8367824.1"/>
    <property type="molecule type" value="Genomic_DNA"/>
</dbReference>
<evidence type="ECO:0000313" key="3">
    <source>
        <dbReference type="Proteomes" id="UP001152622"/>
    </source>
</evidence>
<dbReference type="Proteomes" id="UP001152622">
    <property type="component" value="Chromosome 3"/>
</dbReference>
<protein>
    <submittedName>
        <fullName evidence="2">Uncharacterized protein</fullName>
    </submittedName>
</protein>
<comment type="caution">
    <text evidence="2">The sequence shown here is derived from an EMBL/GenBank/DDBJ whole genome shotgun (WGS) entry which is preliminary data.</text>
</comment>
<evidence type="ECO:0000256" key="1">
    <source>
        <dbReference type="SAM" id="MobiDB-lite"/>
    </source>
</evidence>
<feature type="compositionally biased region" description="Basic and acidic residues" evidence="1">
    <location>
        <begin position="1"/>
        <end position="18"/>
    </location>
</feature>
<accession>A0A9Q1FU22</accession>
<keyword evidence="3" id="KW-1185">Reference proteome</keyword>
<proteinExistence type="predicted"/>